<feature type="transmembrane region" description="Helical" evidence="1">
    <location>
        <begin position="237"/>
        <end position="257"/>
    </location>
</feature>
<feature type="transmembrane region" description="Helical" evidence="1">
    <location>
        <begin position="194"/>
        <end position="217"/>
    </location>
</feature>
<feature type="transmembrane region" description="Helical" evidence="1">
    <location>
        <begin position="28"/>
        <end position="44"/>
    </location>
</feature>
<protein>
    <submittedName>
        <fullName evidence="2">EpsG family protein</fullName>
    </submittedName>
</protein>
<feature type="transmembrane region" description="Helical" evidence="1">
    <location>
        <begin position="133"/>
        <end position="152"/>
    </location>
</feature>
<evidence type="ECO:0000256" key="1">
    <source>
        <dbReference type="SAM" id="Phobius"/>
    </source>
</evidence>
<dbReference type="Pfam" id="PF14897">
    <property type="entry name" value="EpsG"/>
    <property type="match status" value="1"/>
</dbReference>
<evidence type="ECO:0000313" key="3">
    <source>
        <dbReference type="Proteomes" id="UP000198668"/>
    </source>
</evidence>
<accession>A0A1I3CPT2</accession>
<feature type="transmembrane region" description="Helical" evidence="1">
    <location>
        <begin position="89"/>
        <end position="112"/>
    </location>
</feature>
<keyword evidence="1" id="KW-0812">Transmembrane</keyword>
<name>A0A1I3CPT2_9LACT</name>
<dbReference type="EMBL" id="FOQE01000021">
    <property type="protein sequence ID" value="SFH76514.1"/>
    <property type="molecule type" value="Genomic_DNA"/>
</dbReference>
<feature type="transmembrane region" description="Helical" evidence="1">
    <location>
        <begin position="6"/>
        <end position="21"/>
    </location>
</feature>
<dbReference type="RefSeq" id="WP_092092635.1">
    <property type="nucleotide sequence ID" value="NZ_FOQE01000021.1"/>
</dbReference>
<keyword evidence="1" id="KW-0472">Membrane</keyword>
<feature type="transmembrane region" description="Helical" evidence="1">
    <location>
        <begin position="321"/>
        <end position="342"/>
    </location>
</feature>
<feature type="transmembrane region" description="Helical" evidence="1">
    <location>
        <begin position="158"/>
        <end position="182"/>
    </location>
</feature>
<keyword evidence="3" id="KW-1185">Reference proteome</keyword>
<dbReference type="InterPro" id="IPR049458">
    <property type="entry name" value="EpsG-like"/>
</dbReference>
<gene>
    <name evidence="2" type="ORF">SAMN04489868_1216</name>
</gene>
<reference evidence="2 3" key="1">
    <citation type="submission" date="2016-10" db="EMBL/GenBank/DDBJ databases">
        <authorList>
            <person name="de Groot N.N."/>
        </authorList>
    </citation>
    <scope>NUCLEOTIDE SEQUENCE [LARGE SCALE GENOMIC DNA]</scope>
    <source>
        <strain evidence="2 3">DSM 27630</strain>
    </source>
</reference>
<feature type="transmembrane region" description="Helical" evidence="1">
    <location>
        <begin position="269"/>
        <end position="288"/>
    </location>
</feature>
<keyword evidence="1" id="KW-1133">Transmembrane helix</keyword>
<dbReference type="OrthoDB" id="6631730at2"/>
<feature type="transmembrane region" description="Helical" evidence="1">
    <location>
        <begin position="294"/>
        <end position="314"/>
    </location>
</feature>
<sequence length="354" mass="41042">MILYWSILSILIVLALSEILFRKKNISFLASGLMMLFAGFRYYTGFDFTSYQNFYEKAASLRAILGNDIDAEKGYLFINHLFSSLGLNFYTFIFFFAICSVGLLEIFLYKYTPFPTTFLTYYYARFFLVRDMGQIRSALACIILLYAIPYIVKRKPIHFLMVVFIASLFHITAWFFVLAYLFNKMIKDIHFQVIFVLLIIALIVGVIVQIPQLYSWAIPGRYIAYFTNPAYTNGEWIKNPILWMQLGIFFGSFICYRPESLKKKEQFEVILKTYLLASLALVAAGNLGTVGGRISTLFATTEILIVPYFILNIFKNKVINLFMYFGFVLVIFVLIFIISGTYNQYIPYDTIFGI</sequence>
<dbReference type="Proteomes" id="UP000198668">
    <property type="component" value="Unassembled WGS sequence"/>
</dbReference>
<organism evidence="2 3">
    <name type="scientific">Pisciglobus halotolerans</name>
    <dbReference type="NCBI Taxonomy" id="745365"/>
    <lineage>
        <taxon>Bacteria</taxon>
        <taxon>Bacillati</taxon>
        <taxon>Bacillota</taxon>
        <taxon>Bacilli</taxon>
        <taxon>Lactobacillales</taxon>
        <taxon>Carnobacteriaceae</taxon>
    </lineage>
</organism>
<proteinExistence type="predicted"/>
<dbReference type="AlphaFoldDB" id="A0A1I3CPT2"/>
<evidence type="ECO:0000313" key="2">
    <source>
        <dbReference type="EMBL" id="SFH76514.1"/>
    </source>
</evidence>